<organism evidence="2 3">
    <name type="scientific">Dendrobium nobile</name>
    <name type="common">Orchid</name>
    <dbReference type="NCBI Taxonomy" id="94219"/>
    <lineage>
        <taxon>Eukaryota</taxon>
        <taxon>Viridiplantae</taxon>
        <taxon>Streptophyta</taxon>
        <taxon>Embryophyta</taxon>
        <taxon>Tracheophyta</taxon>
        <taxon>Spermatophyta</taxon>
        <taxon>Magnoliopsida</taxon>
        <taxon>Liliopsida</taxon>
        <taxon>Asparagales</taxon>
        <taxon>Orchidaceae</taxon>
        <taxon>Epidendroideae</taxon>
        <taxon>Malaxideae</taxon>
        <taxon>Dendrobiinae</taxon>
        <taxon>Dendrobium</taxon>
    </lineage>
</organism>
<protein>
    <submittedName>
        <fullName evidence="2">Uncharacterized protein</fullName>
    </submittedName>
</protein>
<name>A0A8T3BWI8_DENNO</name>
<accession>A0A8T3BWI8</accession>
<dbReference type="AlphaFoldDB" id="A0A8T3BWI8"/>
<proteinExistence type="predicted"/>
<evidence type="ECO:0000313" key="2">
    <source>
        <dbReference type="EMBL" id="KAI0519981.1"/>
    </source>
</evidence>
<sequence length="88" mass="10008">MKNCYFDNVLQNNSYANSALYFGMSCCQFVLSVQLVLPSRIILSIYLQTYIPQSKEFCCFGIPLMVESFHFLISLSKAHSVSEYSALT</sequence>
<dbReference type="PROSITE" id="PS51257">
    <property type="entry name" value="PROKAR_LIPOPROTEIN"/>
    <property type="match status" value="1"/>
</dbReference>
<reference evidence="2" key="1">
    <citation type="journal article" date="2022" name="Front. Genet.">
        <title>Chromosome-Scale Assembly of the Dendrobium nobile Genome Provides Insights Into the Molecular Mechanism of the Biosynthesis of the Medicinal Active Ingredient of Dendrobium.</title>
        <authorList>
            <person name="Xu Q."/>
            <person name="Niu S.-C."/>
            <person name="Li K.-L."/>
            <person name="Zheng P.-J."/>
            <person name="Zhang X.-J."/>
            <person name="Jia Y."/>
            <person name="Liu Y."/>
            <person name="Niu Y.-X."/>
            <person name="Yu L.-H."/>
            <person name="Chen D.-F."/>
            <person name="Zhang G.-Q."/>
        </authorList>
    </citation>
    <scope>NUCLEOTIDE SEQUENCE</scope>
    <source>
        <tissue evidence="2">Leaf</tissue>
    </source>
</reference>
<keyword evidence="3" id="KW-1185">Reference proteome</keyword>
<dbReference type="Proteomes" id="UP000829196">
    <property type="component" value="Unassembled WGS sequence"/>
</dbReference>
<feature type="transmembrane region" description="Helical" evidence="1">
    <location>
        <begin position="20"/>
        <end position="37"/>
    </location>
</feature>
<evidence type="ECO:0000313" key="3">
    <source>
        <dbReference type="Proteomes" id="UP000829196"/>
    </source>
</evidence>
<gene>
    <name evidence="2" type="ORF">KFK09_007446</name>
</gene>
<dbReference type="EMBL" id="JAGYWB010000006">
    <property type="protein sequence ID" value="KAI0519981.1"/>
    <property type="molecule type" value="Genomic_DNA"/>
</dbReference>
<keyword evidence="1" id="KW-0472">Membrane</keyword>
<keyword evidence="1" id="KW-0812">Transmembrane</keyword>
<comment type="caution">
    <text evidence="2">The sequence shown here is derived from an EMBL/GenBank/DDBJ whole genome shotgun (WGS) entry which is preliminary data.</text>
</comment>
<evidence type="ECO:0000256" key="1">
    <source>
        <dbReference type="SAM" id="Phobius"/>
    </source>
</evidence>
<keyword evidence="1" id="KW-1133">Transmembrane helix</keyword>